<evidence type="ECO:0000256" key="1">
    <source>
        <dbReference type="SAM" id="Coils"/>
    </source>
</evidence>
<accession>A0A1E4SSK8</accession>
<reference evidence="3" key="1">
    <citation type="submission" date="2016-04" db="EMBL/GenBank/DDBJ databases">
        <title>Comparative genomics of biotechnologically important yeasts.</title>
        <authorList>
            <consortium name="DOE Joint Genome Institute"/>
            <person name="Riley R."/>
            <person name="Haridas S."/>
            <person name="Wolfe K.H."/>
            <person name="Lopes M.R."/>
            <person name="Hittinger C.T."/>
            <person name="Goker M."/>
            <person name="Salamov A."/>
            <person name="Wisecaver J."/>
            <person name="Long T.M."/>
            <person name="Aerts A.L."/>
            <person name="Barry K."/>
            <person name="Choi C."/>
            <person name="Clum A."/>
            <person name="Coughlan A.Y."/>
            <person name="Deshpande S."/>
            <person name="Douglass A.P."/>
            <person name="Hanson S.J."/>
            <person name="Klenk H.-P."/>
            <person name="Labutti K."/>
            <person name="Lapidus A."/>
            <person name="Lindquist E."/>
            <person name="Lipzen A."/>
            <person name="Meier-Kolthoff J.P."/>
            <person name="Ohm R.A."/>
            <person name="Otillar R.P."/>
            <person name="Pangilinan J."/>
            <person name="Peng Y."/>
            <person name="Rokas A."/>
            <person name="Rosa C.A."/>
            <person name="Scheuner C."/>
            <person name="Sibirny A.A."/>
            <person name="Slot J.C."/>
            <person name="Stielow J.B."/>
            <person name="Sun H."/>
            <person name="Kurtzman C.P."/>
            <person name="Blackwell M."/>
            <person name="Grigoriev I.V."/>
            <person name="Jeffries T.W."/>
        </authorList>
    </citation>
    <scope>NUCLEOTIDE SEQUENCE [LARGE SCALE GENOMIC DNA]</scope>
    <source>
        <strain evidence="3">NRRL YB-2248</strain>
    </source>
</reference>
<dbReference type="EMBL" id="KV453888">
    <property type="protein sequence ID" value="ODV82500.1"/>
    <property type="molecule type" value="Genomic_DNA"/>
</dbReference>
<proteinExistence type="predicted"/>
<keyword evidence="1" id="KW-0175">Coiled coil</keyword>
<protein>
    <submittedName>
        <fullName evidence="2">Uncharacterized protein</fullName>
    </submittedName>
</protein>
<organism evidence="2 3">
    <name type="scientific">[Candida] arabinofermentans NRRL YB-2248</name>
    <dbReference type="NCBI Taxonomy" id="983967"/>
    <lineage>
        <taxon>Eukaryota</taxon>
        <taxon>Fungi</taxon>
        <taxon>Dikarya</taxon>
        <taxon>Ascomycota</taxon>
        <taxon>Saccharomycotina</taxon>
        <taxon>Pichiomycetes</taxon>
        <taxon>Pichiales</taxon>
        <taxon>Pichiaceae</taxon>
        <taxon>Ogataea</taxon>
        <taxon>Ogataea/Candida clade</taxon>
    </lineage>
</organism>
<dbReference type="AlphaFoldDB" id="A0A1E4SSK8"/>
<dbReference type="Proteomes" id="UP000094801">
    <property type="component" value="Unassembled WGS sequence"/>
</dbReference>
<evidence type="ECO:0000313" key="2">
    <source>
        <dbReference type="EMBL" id="ODV82500.1"/>
    </source>
</evidence>
<name>A0A1E4SSK8_9ASCO</name>
<feature type="coiled-coil region" evidence="1">
    <location>
        <begin position="41"/>
        <end position="87"/>
    </location>
</feature>
<gene>
    <name evidence="2" type="ORF">CANARDRAFT_30803</name>
</gene>
<evidence type="ECO:0000313" key="3">
    <source>
        <dbReference type="Proteomes" id="UP000094801"/>
    </source>
</evidence>
<sequence length="88" mass="10586">MTKLIFQVMQIQAVKESTDSIKRDLRSVREKELEKEIYPNVARYKDLCERLKRKVIKYRDAYNNLKLDVAKQQEQQQQQQKTSLQTDP</sequence>
<keyword evidence="3" id="KW-1185">Reference proteome</keyword>